<accession>A0A1Q9D8D5</accession>
<gene>
    <name evidence="5" type="primary">MRL1</name>
    <name evidence="5" type="ORF">AK812_SmicGene26899</name>
</gene>
<reference evidence="5 6" key="1">
    <citation type="submission" date="2016-02" db="EMBL/GenBank/DDBJ databases">
        <title>Genome analysis of coral dinoflagellate symbionts highlights evolutionary adaptations to a symbiotic lifestyle.</title>
        <authorList>
            <person name="Aranda M."/>
            <person name="Li Y."/>
            <person name="Liew Y.J."/>
            <person name="Baumgarten S."/>
            <person name="Simakov O."/>
            <person name="Wilson M."/>
            <person name="Piel J."/>
            <person name="Ashoor H."/>
            <person name="Bougouffa S."/>
            <person name="Bajic V.B."/>
            <person name="Ryu T."/>
            <person name="Ravasi T."/>
            <person name="Bayer T."/>
            <person name="Micklem G."/>
            <person name="Kim H."/>
            <person name="Bhak J."/>
            <person name="Lajeunesse T.C."/>
            <person name="Voolstra C.R."/>
        </authorList>
    </citation>
    <scope>NUCLEOTIDE SEQUENCE [LARGE SCALE GENOMIC DNA]</scope>
    <source>
        <strain evidence="5 6">CCMP2467</strain>
    </source>
</reference>
<name>A0A1Q9D8D5_SYMMI</name>
<feature type="repeat" description="PPR" evidence="2">
    <location>
        <begin position="625"/>
        <end position="659"/>
    </location>
</feature>
<evidence type="ECO:0000256" key="4">
    <source>
        <dbReference type="SAM" id="MobiDB-lite"/>
    </source>
</evidence>
<dbReference type="PANTHER" id="PTHR47447:SF17">
    <property type="entry name" value="OS12G0638900 PROTEIN"/>
    <property type="match status" value="1"/>
</dbReference>
<evidence type="ECO:0000313" key="5">
    <source>
        <dbReference type="EMBL" id="OLP91411.1"/>
    </source>
</evidence>
<dbReference type="Gene3D" id="1.25.40.10">
    <property type="entry name" value="Tetratricopeptide repeat domain"/>
    <property type="match status" value="2"/>
</dbReference>
<evidence type="ECO:0000256" key="3">
    <source>
        <dbReference type="SAM" id="Coils"/>
    </source>
</evidence>
<dbReference type="PROSITE" id="PS51375">
    <property type="entry name" value="PPR"/>
    <property type="match status" value="1"/>
</dbReference>
<sequence>MQEAWACAGLPPTPPQHSPRALMTDVPALGAPDLESLADECKYLDNEPHEWLWLDGWEQRGRGAKAVRGSSSSSWEQSEAETPTYASSYCASQRDVWNRTRLPQLGSADEQVFRDEARQFGTLRSSQLHQESQEVANNSPSFHYHETPLPCGLLRSQLSDILFREITPEDYDVLLQLDTQPPSSASPADIVALPSVDARDVDQAAKALLAIASGVGAQACRGISFSGHVRGTMQLRAAGNANSPVKTRHEPRYHDKSIEELLRTLPRSPKDFTRFIVNLGKRRLWQHVATVLSEMRRASSLRLDVIALGAAVKACAGSHTSSVELWLESVTRDRVGSEYEGKKEEKKEVKRRYEGKKEEKKEVKRRYEGKKEEKKEVKRRYEGKKEEKKEVKRRYEGKKEEKKEVKRRAGVGADTFTLNLVLSSTDLPKKWRLAVSILERQRRFLQPDIISYGSGSASCSRASHWSEVCRLYGQLSISGLEKDTTMLSTALTTFEKASQWERSLSTFWRVRREHQLRLDRHTFNAAASSCAAGLQPELAMRTMQDMKRLTIQPDVVTFGAMVTATEKSQLWQRATDLLQLSISQGMPLDVVLASSTISACEKALRWRWALGLAETLRCAHDLMPNEIMCNALISACASAGQWQLALCFLGEMPELELKPSTVSYNAAAEACQRALSWLGAVSILQDMRERTVQTDVITLSLIGAPCECSGQFGTLPSLVSSMLNYSRSRLQAQHAITAVEFLTDHACLQERVAKSFERFEWERLVNKLRELCAPTFAPLASERTSARLFDYELNQYFTLGAFFVDRTLGCFFGVRSPAWRSRGHVYTRRSTAERFLEAGTRVEEEASAHSLAAWISCVTGSAQRGDVGDGIAGGVFGYGSTRAAQSWLLPVNVQHDRSRHSERLALLCILRRELTTEVISPRKKLVKEEMAKSRVHCSEMVRAFAA</sequence>
<dbReference type="PANTHER" id="PTHR47447">
    <property type="entry name" value="OS03G0856100 PROTEIN"/>
    <property type="match status" value="1"/>
</dbReference>
<dbReference type="Pfam" id="PF13812">
    <property type="entry name" value="PPR_3"/>
    <property type="match status" value="1"/>
</dbReference>
<dbReference type="OrthoDB" id="185373at2759"/>
<dbReference type="NCBIfam" id="TIGR00756">
    <property type="entry name" value="PPR"/>
    <property type="match status" value="1"/>
</dbReference>
<evidence type="ECO:0000256" key="1">
    <source>
        <dbReference type="ARBA" id="ARBA00022737"/>
    </source>
</evidence>
<keyword evidence="6" id="KW-1185">Reference proteome</keyword>
<dbReference type="AlphaFoldDB" id="A0A1Q9D8D5"/>
<keyword evidence="1" id="KW-0677">Repeat</keyword>
<feature type="region of interest" description="Disordered" evidence="4">
    <location>
        <begin position="1"/>
        <end position="20"/>
    </location>
</feature>
<evidence type="ECO:0000256" key="2">
    <source>
        <dbReference type="PROSITE-ProRule" id="PRU00708"/>
    </source>
</evidence>
<proteinExistence type="predicted"/>
<dbReference type="Proteomes" id="UP000186817">
    <property type="component" value="Unassembled WGS sequence"/>
</dbReference>
<protein>
    <submittedName>
        <fullName evidence="5">Pentatricopeptide repeat-containing protein MRL1, chloroplastic</fullName>
    </submittedName>
</protein>
<organism evidence="5 6">
    <name type="scientific">Symbiodinium microadriaticum</name>
    <name type="common">Dinoflagellate</name>
    <name type="synonym">Zooxanthella microadriatica</name>
    <dbReference type="NCBI Taxonomy" id="2951"/>
    <lineage>
        <taxon>Eukaryota</taxon>
        <taxon>Sar</taxon>
        <taxon>Alveolata</taxon>
        <taxon>Dinophyceae</taxon>
        <taxon>Suessiales</taxon>
        <taxon>Symbiodiniaceae</taxon>
        <taxon>Symbiodinium</taxon>
    </lineage>
</organism>
<keyword evidence="3" id="KW-0175">Coiled coil</keyword>
<evidence type="ECO:0000313" key="6">
    <source>
        <dbReference type="Proteomes" id="UP000186817"/>
    </source>
</evidence>
<feature type="coiled-coil region" evidence="3">
    <location>
        <begin position="339"/>
        <end position="408"/>
    </location>
</feature>
<dbReference type="InterPro" id="IPR002885">
    <property type="entry name" value="PPR_rpt"/>
</dbReference>
<comment type="caution">
    <text evidence="5">The sequence shown here is derived from an EMBL/GenBank/DDBJ whole genome shotgun (WGS) entry which is preliminary data.</text>
</comment>
<dbReference type="InterPro" id="IPR011990">
    <property type="entry name" value="TPR-like_helical_dom_sf"/>
</dbReference>
<dbReference type="EMBL" id="LSRX01000666">
    <property type="protein sequence ID" value="OLP91411.1"/>
    <property type="molecule type" value="Genomic_DNA"/>
</dbReference>